<dbReference type="PANTHER" id="PTHR43133">
    <property type="entry name" value="RNA POLYMERASE ECF-TYPE SIGMA FACTO"/>
    <property type="match status" value="1"/>
</dbReference>
<evidence type="ECO:0000256" key="3">
    <source>
        <dbReference type="ARBA" id="ARBA00023082"/>
    </source>
</evidence>
<name>A0A8J3Z7T3_9ACTN</name>
<keyword evidence="3" id="KW-0731">Sigma factor</keyword>
<sequence>MRTSTGTATEDDAHVIERSRDEPEYFALLFRRHAPHLQRYITRRLGPNAAEDVLNEVFLVAFRQRGSYDRNRPDARPWLYGIATNLIGRHRRSEVRALKALSATGVDPVTEAFAERSDARVAAASAGQELAAALAALKAPFRDALLLVAWADLTYEETAAALGVPVGTVRSRVSRARSTMRAALGGVDPTSIDEEHHR</sequence>
<keyword evidence="9" id="KW-1185">Reference proteome</keyword>
<dbReference type="RefSeq" id="WP_203997873.1">
    <property type="nucleotide sequence ID" value="NZ_BOPG01000033.1"/>
</dbReference>
<dbReference type="Proteomes" id="UP000612585">
    <property type="component" value="Unassembled WGS sequence"/>
</dbReference>
<evidence type="ECO:0000256" key="1">
    <source>
        <dbReference type="ARBA" id="ARBA00010641"/>
    </source>
</evidence>
<organism evidence="8 9">
    <name type="scientific">Virgisporangium aurantiacum</name>
    <dbReference type="NCBI Taxonomy" id="175570"/>
    <lineage>
        <taxon>Bacteria</taxon>
        <taxon>Bacillati</taxon>
        <taxon>Actinomycetota</taxon>
        <taxon>Actinomycetes</taxon>
        <taxon>Micromonosporales</taxon>
        <taxon>Micromonosporaceae</taxon>
        <taxon>Virgisporangium</taxon>
    </lineage>
</organism>
<gene>
    <name evidence="8" type="primary">rpoE_29</name>
    <name evidence="8" type="ORF">Vau01_054490</name>
</gene>
<dbReference type="Gene3D" id="1.10.1740.10">
    <property type="match status" value="1"/>
</dbReference>
<dbReference type="InterPro" id="IPR014284">
    <property type="entry name" value="RNA_pol_sigma-70_dom"/>
</dbReference>
<evidence type="ECO:0000313" key="8">
    <source>
        <dbReference type="EMBL" id="GIJ57933.1"/>
    </source>
</evidence>
<feature type="domain" description="RNA polymerase sigma factor 70 region 4 type 2" evidence="7">
    <location>
        <begin position="128"/>
        <end position="180"/>
    </location>
</feature>
<dbReference type="GO" id="GO:0000428">
    <property type="term" value="C:DNA-directed RNA polymerase complex"/>
    <property type="evidence" value="ECO:0007669"/>
    <property type="project" value="UniProtKB-KW"/>
</dbReference>
<keyword evidence="2" id="KW-0805">Transcription regulation</keyword>
<keyword evidence="8" id="KW-0240">DNA-directed RNA polymerase</keyword>
<dbReference type="PANTHER" id="PTHR43133:SF8">
    <property type="entry name" value="RNA POLYMERASE SIGMA FACTOR HI_1459-RELATED"/>
    <property type="match status" value="1"/>
</dbReference>
<dbReference type="EMBL" id="BOPG01000033">
    <property type="protein sequence ID" value="GIJ57933.1"/>
    <property type="molecule type" value="Genomic_DNA"/>
</dbReference>
<dbReference type="SUPFAM" id="SSF88659">
    <property type="entry name" value="Sigma3 and sigma4 domains of RNA polymerase sigma factors"/>
    <property type="match status" value="1"/>
</dbReference>
<dbReference type="Gene3D" id="1.10.10.10">
    <property type="entry name" value="Winged helix-like DNA-binding domain superfamily/Winged helix DNA-binding domain"/>
    <property type="match status" value="1"/>
</dbReference>
<proteinExistence type="inferred from homology"/>
<evidence type="ECO:0000259" key="6">
    <source>
        <dbReference type="Pfam" id="PF04542"/>
    </source>
</evidence>
<dbReference type="InterPro" id="IPR036388">
    <property type="entry name" value="WH-like_DNA-bd_sf"/>
</dbReference>
<dbReference type="GO" id="GO:0006352">
    <property type="term" value="P:DNA-templated transcription initiation"/>
    <property type="evidence" value="ECO:0007669"/>
    <property type="project" value="InterPro"/>
</dbReference>
<dbReference type="Pfam" id="PF04542">
    <property type="entry name" value="Sigma70_r2"/>
    <property type="match status" value="1"/>
</dbReference>
<evidence type="ECO:0000313" key="9">
    <source>
        <dbReference type="Proteomes" id="UP000612585"/>
    </source>
</evidence>
<dbReference type="AlphaFoldDB" id="A0A8J3Z7T3"/>
<dbReference type="InterPro" id="IPR007627">
    <property type="entry name" value="RNA_pol_sigma70_r2"/>
</dbReference>
<dbReference type="Pfam" id="PF08281">
    <property type="entry name" value="Sigma70_r4_2"/>
    <property type="match status" value="1"/>
</dbReference>
<dbReference type="InterPro" id="IPR013324">
    <property type="entry name" value="RNA_pol_sigma_r3/r4-like"/>
</dbReference>
<keyword evidence="5" id="KW-0804">Transcription</keyword>
<protein>
    <submittedName>
        <fullName evidence="8">DNA-directed RNA polymerase sigma-70 factor</fullName>
    </submittedName>
</protein>
<dbReference type="NCBIfam" id="TIGR02937">
    <property type="entry name" value="sigma70-ECF"/>
    <property type="match status" value="1"/>
</dbReference>
<dbReference type="InterPro" id="IPR039425">
    <property type="entry name" value="RNA_pol_sigma-70-like"/>
</dbReference>
<dbReference type="SUPFAM" id="SSF88946">
    <property type="entry name" value="Sigma2 domain of RNA polymerase sigma factors"/>
    <property type="match status" value="1"/>
</dbReference>
<accession>A0A8J3Z7T3</accession>
<dbReference type="CDD" id="cd06171">
    <property type="entry name" value="Sigma70_r4"/>
    <property type="match status" value="1"/>
</dbReference>
<dbReference type="InterPro" id="IPR013325">
    <property type="entry name" value="RNA_pol_sigma_r2"/>
</dbReference>
<feature type="domain" description="RNA polymerase sigma-70 region 2" evidence="6">
    <location>
        <begin position="29"/>
        <end position="96"/>
    </location>
</feature>
<evidence type="ECO:0000259" key="7">
    <source>
        <dbReference type="Pfam" id="PF08281"/>
    </source>
</evidence>
<comment type="caution">
    <text evidence="8">The sequence shown here is derived from an EMBL/GenBank/DDBJ whole genome shotgun (WGS) entry which is preliminary data.</text>
</comment>
<evidence type="ECO:0000256" key="4">
    <source>
        <dbReference type="ARBA" id="ARBA00023125"/>
    </source>
</evidence>
<keyword evidence="4" id="KW-0238">DNA-binding</keyword>
<comment type="similarity">
    <text evidence="1">Belongs to the sigma-70 factor family. ECF subfamily.</text>
</comment>
<dbReference type="GO" id="GO:0003677">
    <property type="term" value="F:DNA binding"/>
    <property type="evidence" value="ECO:0007669"/>
    <property type="project" value="UniProtKB-KW"/>
</dbReference>
<dbReference type="GO" id="GO:0016987">
    <property type="term" value="F:sigma factor activity"/>
    <property type="evidence" value="ECO:0007669"/>
    <property type="project" value="UniProtKB-KW"/>
</dbReference>
<evidence type="ECO:0000256" key="2">
    <source>
        <dbReference type="ARBA" id="ARBA00023015"/>
    </source>
</evidence>
<dbReference type="InterPro" id="IPR013249">
    <property type="entry name" value="RNA_pol_sigma70_r4_t2"/>
</dbReference>
<evidence type="ECO:0000256" key="5">
    <source>
        <dbReference type="ARBA" id="ARBA00023163"/>
    </source>
</evidence>
<reference evidence="8" key="1">
    <citation type="submission" date="2021-01" db="EMBL/GenBank/DDBJ databases">
        <title>Whole genome shotgun sequence of Virgisporangium aurantiacum NBRC 16421.</title>
        <authorList>
            <person name="Komaki H."/>
            <person name="Tamura T."/>
        </authorList>
    </citation>
    <scope>NUCLEOTIDE SEQUENCE</scope>
    <source>
        <strain evidence="8">NBRC 16421</strain>
    </source>
</reference>